<dbReference type="EMBL" id="BAABFN010000002">
    <property type="protein sequence ID" value="GAA4307503.1"/>
    <property type="molecule type" value="Genomic_DNA"/>
</dbReference>
<evidence type="ECO:0000256" key="2">
    <source>
        <dbReference type="ARBA" id="ARBA00006577"/>
    </source>
</evidence>
<evidence type="ECO:0000256" key="4">
    <source>
        <dbReference type="ARBA" id="ARBA00023235"/>
    </source>
</evidence>
<evidence type="ECO:0000313" key="9">
    <source>
        <dbReference type="EMBL" id="GAA4307503.1"/>
    </source>
</evidence>
<dbReference type="Proteomes" id="UP001501207">
    <property type="component" value="Unassembled WGS sequence"/>
</dbReference>
<evidence type="ECO:0000259" key="8">
    <source>
        <dbReference type="PROSITE" id="PS50059"/>
    </source>
</evidence>
<dbReference type="PROSITE" id="PS50059">
    <property type="entry name" value="FKBP_PPIASE"/>
    <property type="match status" value="1"/>
</dbReference>
<evidence type="ECO:0000256" key="1">
    <source>
        <dbReference type="ARBA" id="ARBA00000971"/>
    </source>
</evidence>
<sequence length="302" mass="32792">MNRKGIIFALVCGIVAAGCQQGYKKTAGGLEYKIIESHNGPKPKEGEFIKMHMRVTADTNVMNDTYASGRPAVMPFKASHERFDIMEVLAQLSAGDSAVFQVSADSVLPEMQRPPFIKKGDMLKVGLKIIAIETQAQMQEDAKREQEEAEQNREKQKGIDDKLIQDYIAKHNLKATKKESGVYVVVKEPGTGAEIKNGHTVSLDYVGKDMEGKVFDTNTDTTKGQPAEPFEFTIGATPMTPGFVDGVLGLKKNASATLLIPSGLGYGAQGAPPRIQPNQILVFDINIRDVKGTPKEEPAGAK</sequence>
<dbReference type="PROSITE" id="PS51257">
    <property type="entry name" value="PROKAR_LIPOPROTEIN"/>
    <property type="match status" value="1"/>
</dbReference>
<dbReference type="InterPro" id="IPR001179">
    <property type="entry name" value="PPIase_FKBP_dom"/>
</dbReference>
<gene>
    <name evidence="9" type="ORF">GCM10023143_14120</name>
</gene>
<evidence type="ECO:0000256" key="3">
    <source>
        <dbReference type="ARBA" id="ARBA00023110"/>
    </source>
</evidence>
<dbReference type="PANTHER" id="PTHR43811:SF19">
    <property type="entry name" value="39 KDA FK506-BINDING NUCLEAR PROTEIN"/>
    <property type="match status" value="1"/>
</dbReference>
<dbReference type="InterPro" id="IPR046357">
    <property type="entry name" value="PPIase_dom_sf"/>
</dbReference>
<feature type="coiled-coil region" evidence="7">
    <location>
        <begin position="132"/>
        <end position="159"/>
    </location>
</feature>
<dbReference type="PANTHER" id="PTHR43811">
    <property type="entry name" value="FKBP-TYPE PEPTIDYL-PROLYL CIS-TRANS ISOMERASE FKPA"/>
    <property type="match status" value="1"/>
</dbReference>
<reference evidence="10" key="1">
    <citation type="journal article" date="2019" name="Int. J. Syst. Evol. Microbiol.">
        <title>The Global Catalogue of Microorganisms (GCM) 10K type strain sequencing project: providing services to taxonomists for standard genome sequencing and annotation.</title>
        <authorList>
            <consortium name="The Broad Institute Genomics Platform"/>
            <consortium name="The Broad Institute Genome Sequencing Center for Infectious Disease"/>
            <person name="Wu L."/>
            <person name="Ma J."/>
        </authorList>
    </citation>
    <scope>NUCLEOTIDE SEQUENCE [LARGE SCALE GENOMIC DNA]</scope>
    <source>
        <strain evidence="10">JCM 17664</strain>
    </source>
</reference>
<dbReference type="Pfam" id="PF00254">
    <property type="entry name" value="FKBP_C"/>
    <property type="match status" value="1"/>
</dbReference>
<accession>A0ABP8FNF7</accession>
<evidence type="ECO:0000256" key="5">
    <source>
        <dbReference type="PROSITE-ProRule" id="PRU00277"/>
    </source>
</evidence>
<comment type="similarity">
    <text evidence="2 6">Belongs to the FKBP-type PPIase family.</text>
</comment>
<keyword evidence="10" id="KW-1185">Reference proteome</keyword>
<protein>
    <recommendedName>
        <fullName evidence="6">Peptidyl-prolyl cis-trans isomerase</fullName>
        <ecNumber evidence="6">5.2.1.8</ecNumber>
    </recommendedName>
</protein>
<comment type="caution">
    <text evidence="9">The sequence shown here is derived from an EMBL/GenBank/DDBJ whole genome shotgun (WGS) entry which is preliminary data.</text>
</comment>
<dbReference type="RefSeq" id="WP_344977653.1">
    <property type="nucleotide sequence ID" value="NZ_BAABFN010000002.1"/>
</dbReference>
<evidence type="ECO:0000256" key="6">
    <source>
        <dbReference type="RuleBase" id="RU003915"/>
    </source>
</evidence>
<organism evidence="9 10">
    <name type="scientific">Compostibacter hankyongensis</name>
    <dbReference type="NCBI Taxonomy" id="1007089"/>
    <lineage>
        <taxon>Bacteria</taxon>
        <taxon>Pseudomonadati</taxon>
        <taxon>Bacteroidota</taxon>
        <taxon>Chitinophagia</taxon>
        <taxon>Chitinophagales</taxon>
        <taxon>Chitinophagaceae</taxon>
        <taxon>Compostibacter</taxon>
    </lineage>
</organism>
<keyword evidence="7" id="KW-0175">Coiled coil</keyword>
<comment type="catalytic activity">
    <reaction evidence="1 5 6">
        <text>[protein]-peptidylproline (omega=180) = [protein]-peptidylproline (omega=0)</text>
        <dbReference type="Rhea" id="RHEA:16237"/>
        <dbReference type="Rhea" id="RHEA-COMP:10747"/>
        <dbReference type="Rhea" id="RHEA-COMP:10748"/>
        <dbReference type="ChEBI" id="CHEBI:83833"/>
        <dbReference type="ChEBI" id="CHEBI:83834"/>
        <dbReference type="EC" id="5.2.1.8"/>
    </reaction>
</comment>
<name>A0ABP8FNF7_9BACT</name>
<feature type="domain" description="PPIase FKBP-type" evidence="8">
    <location>
        <begin position="198"/>
        <end position="291"/>
    </location>
</feature>
<dbReference type="Gene3D" id="3.10.50.40">
    <property type="match status" value="2"/>
</dbReference>
<dbReference type="SUPFAM" id="SSF54534">
    <property type="entry name" value="FKBP-like"/>
    <property type="match status" value="2"/>
</dbReference>
<proteinExistence type="inferred from homology"/>
<dbReference type="EC" id="5.2.1.8" evidence="6"/>
<evidence type="ECO:0000256" key="7">
    <source>
        <dbReference type="SAM" id="Coils"/>
    </source>
</evidence>
<evidence type="ECO:0000313" key="10">
    <source>
        <dbReference type="Proteomes" id="UP001501207"/>
    </source>
</evidence>
<keyword evidence="4 5" id="KW-0413">Isomerase</keyword>
<keyword evidence="3 5" id="KW-0697">Rotamase</keyword>